<sequence>MERTCVGCRQRSYRAELLRVVSKSEVLVFDNYKNLPGRGAWIHPNTDCLNLAIQRNAFGRALKISKQADSTGLVITKEQAETMLAKNE</sequence>
<gene>
    <name evidence="2" type="ORF">UFOPK1909_00248</name>
</gene>
<dbReference type="AlphaFoldDB" id="A0A6J6HS51"/>
<dbReference type="Pfam" id="PF04296">
    <property type="entry name" value="YlxR"/>
    <property type="match status" value="1"/>
</dbReference>
<evidence type="ECO:0000259" key="1">
    <source>
        <dbReference type="Pfam" id="PF04296"/>
    </source>
</evidence>
<proteinExistence type="predicted"/>
<dbReference type="InterPro" id="IPR007393">
    <property type="entry name" value="YlxR_dom"/>
</dbReference>
<dbReference type="EMBL" id="CAEZVD010000010">
    <property type="protein sequence ID" value="CAB4616841.1"/>
    <property type="molecule type" value="Genomic_DNA"/>
</dbReference>
<name>A0A6J6HS51_9ZZZZ</name>
<protein>
    <submittedName>
        <fullName evidence="2">Unannotated protein</fullName>
    </submittedName>
</protein>
<reference evidence="2" key="1">
    <citation type="submission" date="2020-05" db="EMBL/GenBank/DDBJ databases">
        <authorList>
            <person name="Chiriac C."/>
            <person name="Salcher M."/>
            <person name="Ghai R."/>
            <person name="Kavagutti S V."/>
        </authorList>
    </citation>
    <scope>NUCLEOTIDE SEQUENCE</scope>
</reference>
<accession>A0A6J6HS51</accession>
<feature type="domain" description="YlxR" evidence="1">
    <location>
        <begin position="3"/>
        <end position="66"/>
    </location>
</feature>
<dbReference type="PANTHER" id="PTHR34215:SF1">
    <property type="entry name" value="YLXR DOMAIN-CONTAINING PROTEIN"/>
    <property type="match status" value="1"/>
</dbReference>
<dbReference type="PANTHER" id="PTHR34215">
    <property type="entry name" value="BLL0784 PROTEIN"/>
    <property type="match status" value="1"/>
</dbReference>
<dbReference type="InterPro" id="IPR035931">
    <property type="entry name" value="YlxR-like_sf"/>
</dbReference>
<dbReference type="SUPFAM" id="SSF64376">
    <property type="entry name" value="YlxR-like"/>
    <property type="match status" value="1"/>
</dbReference>
<evidence type="ECO:0000313" key="2">
    <source>
        <dbReference type="EMBL" id="CAB4616841.1"/>
    </source>
</evidence>
<dbReference type="Gene3D" id="3.30.1230.10">
    <property type="entry name" value="YlxR-like"/>
    <property type="match status" value="1"/>
</dbReference>
<organism evidence="2">
    <name type="scientific">freshwater metagenome</name>
    <dbReference type="NCBI Taxonomy" id="449393"/>
    <lineage>
        <taxon>unclassified sequences</taxon>
        <taxon>metagenomes</taxon>
        <taxon>ecological metagenomes</taxon>
    </lineage>
</organism>
<dbReference type="InterPro" id="IPR037465">
    <property type="entry name" value="YlxR"/>
</dbReference>